<evidence type="ECO:0000259" key="4">
    <source>
        <dbReference type="Pfam" id="PF16755"/>
    </source>
</evidence>
<evidence type="ECO:0000313" key="6">
    <source>
        <dbReference type="Proteomes" id="UP000027222"/>
    </source>
</evidence>
<evidence type="ECO:0000256" key="1">
    <source>
        <dbReference type="ARBA" id="ARBA00004123"/>
    </source>
</evidence>
<dbReference type="AlphaFoldDB" id="A0A067T775"/>
<evidence type="ECO:0000256" key="2">
    <source>
        <dbReference type="ARBA" id="ARBA00022448"/>
    </source>
</evidence>
<keyword evidence="3" id="KW-0539">Nucleus</keyword>
<protein>
    <recommendedName>
        <fullName evidence="4">Nucleoporin Nup159/Nup146 N-terminal domain-containing protein</fullName>
    </recommendedName>
</protein>
<feature type="domain" description="Nucleoporin Nup159/Nup146 N-terminal" evidence="4">
    <location>
        <begin position="53"/>
        <end position="197"/>
    </location>
</feature>
<keyword evidence="2" id="KW-0813">Transport</keyword>
<comment type="subcellular location">
    <subcellularLocation>
        <location evidence="1">Nucleus</location>
    </subcellularLocation>
</comment>
<dbReference type="InterPro" id="IPR015943">
    <property type="entry name" value="WD40/YVTN_repeat-like_dom_sf"/>
</dbReference>
<dbReference type="Pfam" id="PF16755">
    <property type="entry name" value="Beta-prop_NUP159_NUP214"/>
    <property type="match status" value="1"/>
</dbReference>
<sequence>MNDFTPLTRPLQSQVTIDAVAKECPSEGFNYPTFRQLNKKARVYLSTSINPQPSTSYCLFSVANSRGWFVAVKSASSGSELVFSPLDDLRSAFASAKEDDETLFTPKRVQSIPTKANIVKFACGDTRLLVGLEDGSVVVYDTSSLFTPGTNDVQPLGRFQVQSMPIRQILPNPGTEPGLSDIFAVVGDGKVQLLNMRLESQGGWAATDLMTQPIAGECLWRFFLTFAYSIFS</sequence>
<dbReference type="GO" id="GO:0005634">
    <property type="term" value="C:nucleus"/>
    <property type="evidence" value="ECO:0007669"/>
    <property type="project" value="UniProtKB-SubCell"/>
</dbReference>
<dbReference type="STRING" id="685588.A0A067T775"/>
<dbReference type="InterPro" id="IPR039462">
    <property type="entry name" value="Nup159/Nup146_N"/>
</dbReference>
<organism evidence="5 6">
    <name type="scientific">Galerina marginata (strain CBS 339.88)</name>
    <dbReference type="NCBI Taxonomy" id="685588"/>
    <lineage>
        <taxon>Eukaryota</taxon>
        <taxon>Fungi</taxon>
        <taxon>Dikarya</taxon>
        <taxon>Basidiomycota</taxon>
        <taxon>Agaricomycotina</taxon>
        <taxon>Agaricomycetes</taxon>
        <taxon>Agaricomycetidae</taxon>
        <taxon>Agaricales</taxon>
        <taxon>Agaricineae</taxon>
        <taxon>Strophariaceae</taxon>
        <taxon>Galerina</taxon>
    </lineage>
</organism>
<keyword evidence="6" id="KW-1185">Reference proteome</keyword>
<proteinExistence type="predicted"/>
<evidence type="ECO:0000256" key="3">
    <source>
        <dbReference type="ARBA" id="ARBA00023242"/>
    </source>
</evidence>
<dbReference type="Proteomes" id="UP000027222">
    <property type="component" value="Unassembled WGS sequence"/>
</dbReference>
<dbReference type="EMBL" id="KL142374">
    <property type="protein sequence ID" value="KDR78946.1"/>
    <property type="molecule type" value="Genomic_DNA"/>
</dbReference>
<dbReference type="HOGENOM" id="CLU_1194966_0_0_1"/>
<reference evidence="6" key="1">
    <citation type="journal article" date="2014" name="Proc. Natl. Acad. Sci. U.S.A.">
        <title>Extensive sampling of basidiomycete genomes demonstrates inadequacy of the white-rot/brown-rot paradigm for wood decay fungi.</title>
        <authorList>
            <person name="Riley R."/>
            <person name="Salamov A.A."/>
            <person name="Brown D.W."/>
            <person name="Nagy L.G."/>
            <person name="Floudas D."/>
            <person name="Held B.W."/>
            <person name="Levasseur A."/>
            <person name="Lombard V."/>
            <person name="Morin E."/>
            <person name="Otillar R."/>
            <person name="Lindquist E.A."/>
            <person name="Sun H."/>
            <person name="LaButti K.M."/>
            <person name="Schmutz J."/>
            <person name="Jabbour D."/>
            <person name="Luo H."/>
            <person name="Baker S.E."/>
            <person name="Pisabarro A.G."/>
            <person name="Walton J.D."/>
            <person name="Blanchette R.A."/>
            <person name="Henrissat B."/>
            <person name="Martin F."/>
            <person name="Cullen D."/>
            <person name="Hibbett D.S."/>
            <person name="Grigoriev I.V."/>
        </authorList>
    </citation>
    <scope>NUCLEOTIDE SEQUENCE [LARGE SCALE GENOMIC DNA]</scope>
    <source>
        <strain evidence="6">CBS 339.88</strain>
    </source>
</reference>
<accession>A0A067T775</accession>
<name>A0A067T775_GALM3</name>
<dbReference type="OrthoDB" id="248320at2759"/>
<dbReference type="SUPFAM" id="SSF117289">
    <property type="entry name" value="Nucleoporin domain"/>
    <property type="match status" value="1"/>
</dbReference>
<dbReference type="Gene3D" id="2.130.10.10">
    <property type="entry name" value="YVTN repeat-like/Quinoprotein amine dehydrogenase"/>
    <property type="match status" value="1"/>
</dbReference>
<gene>
    <name evidence="5" type="ORF">GALMADRAFT_1281525</name>
</gene>
<evidence type="ECO:0000313" key="5">
    <source>
        <dbReference type="EMBL" id="KDR78946.1"/>
    </source>
</evidence>